<dbReference type="Proteomes" id="UP000011518">
    <property type="component" value="Unassembled WGS sequence"/>
</dbReference>
<dbReference type="AlphaFoldDB" id="L9L4X7"/>
<keyword evidence="2" id="KW-1185">Reference proteome</keyword>
<name>L9L4X7_TUPCH</name>
<evidence type="ECO:0000313" key="2">
    <source>
        <dbReference type="Proteomes" id="UP000011518"/>
    </source>
</evidence>
<reference evidence="2" key="2">
    <citation type="journal article" date="2013" name="Nat. Commun.">
        <title>Genome of the Chinese tree shrew.</title>
        <authorList>
            <person name="Fan Y."/>
            <person name="Huang Z.Y."/>
            <person name="Cao C.C."/>
            <person name="Chen C.S."/>
            <person name="Chen Y.X."/>
            <person name="Fan D.D."/>
            <person name="He J."/>
            <person name="Hou H.L."/>
            <person name="Hu L."/>
            <person name="Hu X.T."/>
            <person name="Jiang X.T."/>
            <person name="Lai R."/>
            <person name="Lang Y.S."/>
            <person name="Liang B."/>
            <person name="Liao S.G."/>
            <person name="Mu D."/>
            <person name="Ma Y.Y."/>
            <person name="Niu Y.Y."/>
            <person name="Sun X.Q."/>
            <person name="Xia J.Q."/>
            <person name="Xiao J."/>
            <person name="Xiong Z.Q."/>
            <person name="Xu L."/>
            <person name="Yang L."/>
            <person name="Zhang Y."/>
            <person name="Zhao W."/>
            <person name="Zhao X.D."/>
            <person name="Zheng Y.T."/>
            <person name="Zhou J.M."/>
            <person name="Zhu Y.B."/>
            <person name="Zhang G.J."/>
            <person name="Wang J."/>
            <person name="Yao Y.G."/>
        </authorList>
    </citation>
    <scope>NUCLEOTIDE SEQUENCE [LARGE SCALE GENOMIC DNA]</scope>
</reference>
<evidence type="ECO:0000313" key="1">
    <source>
        <dbReference type="EMBL" id="ELW68457.1"/>
    </source>
</evidence>
<protein>
    <submittedName>
        <fullName evidence="1">Uncharacterized protein</fullName>
    </submittedName>
</protein>
<organism evidence="1 2">
    <name type="scientific">Tupaia chinensis</name>
    <name type="common">Chinese tree shrew</name>
    <name type="synonym">Tupaia belangeri chinensis</name>
    <dbReference type="NCBI Taxonomy" id="246437"/>
    <lineage>
        <taxon>Eukaryota</taxon>
        <taxon>Metazoa</taxon>
        <taxon>Chordata</taxon>
        <taxon>Craniata</taxon>
        <taxon>Vertebrata</taxon>
        <taxon>Euteleostomi</taxon>
        <taxon>Mammalia</taxon>
        <taxon>Eutheria</taxon>
        <taxon>Euarchontoglires</taxon>
        <taxon>Scandentia</taxon>
        <taxon>Tupaiidae</taxon>
        <taxon>Tupaia</taxon>
    </lineage>
</organism>
<dbReference type="EMBL" id="KB320564">
    <property type="protein sequence ID" value="ELW68457.1"/>
    <property type="molecule type" value="Genomic_DNA"/>
</dbReference>
<accession>L9L4X7</accession>
<dbReference type="InParanoid" id="L9L4X7"/>
<sequence>MLLWASQAAEEVVLVLYPKSGHMRTAFVLMKLEMLAQACLEAPPSTLGDPSLVLAGLVFLVALLLKEADNLDDNHDGGSVDGRRVCQAAGVLALSTSQGSAGPSVGTGVLQEVVAMADGVMEGPGVGKPDESRELHGTASSGMCRLDSARLPMCQCTLSAMRQQLCVCRSECCHQIANVTTMKNDSSN</sequence>
<gene>
    <name evidence="1" type="ORF">TREES_T100013040</name>
</gene>
<proteinExistence type="predicted"/>
<reference evidence="2" key="1">
    <citation type="submission" date="2012-07" db="EMBL/GenBank/DDBJ databases">
        <title>Genome of the Chinese tree shrew, a rising model animal genetically related to primates.</title>
        <authorList>
            <person name="Zhang G."/>
            <person name="Fan Y."/>
            <person name="Yao Y."/>
            <person name="Huang Z."/>
        </authorList>
    </citation>
    <scope>NUCLEOTIDE SEQUENCE [LARGE SCALE GENOMIC DNA]</scope>
</reference>